<dbReference type="InterPro" id="IPR011059">
    <property type="entry name" value="Metal-dep_hydrolase_composite"/>
</dbReference>
<dbReference type="SUPFAM" id="SSF51338">
    <property type="entry name" value="Composite domain of metallo-dependent hydrolases"/>
    <property type="match status" value="1"/>
</dbReference>
<evidence type="ECO:0000256" key="1">
    <source>
        <dbReference type="ARBA" id="ARBA00006773"/>
    </source>
</evidence>
<evidence type="ECO:0000313" key="10">
    <source>
        <dbReference type="Proteomes" id="UP001204320"/>
    </source>
</evidence>
<keyword evidence="4 6" id="KW-0464">Manganese</keyword>
<evidence type="ECO:0000259" key="7">
    <source>
        <dbReference type="Pfam" id="PF01979"/>
    </source>
</evidence>
<evidence type="ECO:0000259" key="8">
    <source>
        <dbReference type="Pfam" id="PF13382"/>
    </source>
</evidence>
<evidence type="ECO:0000256" key="3">
    <source>
        <dbReference type="ARBA" id="ARBA00022801"/>
    </source>
</evidence>
<dbReference type="InterPro" id="IPR032466">
    <property type="entry name" value="Metal_Hydrolase"/>
</dbReference>
<sequence length="608" mass="65449">MLNRFCKSPLWECNRTLIRVAQGQEPADLVIRHARLVSVTTHEVLEDADIAVAAGRVAYLGIGGHTAEHCIGEKTTVIDAAGRYVAPGFMDGHIHVESAMVGPSEYARAVVPHGTTGIYWDPHEAMNVAGLPALKELIRDSERVPLKCMVTPGSCVPAVPGFEDTGSKIDAKDIRETMGWDAVVGLGEMMNDPGVLSCDEGPLSEMDETLKADKTLTGHFTVPDTDRQLNAYIASGISCCHESITREEALAKLRLGQYAQLREGSAWQNLEELAHVITENNIDTRHVNLVSDDNHPETLVSEGHIDRILRKAVGYGIDPVSAIQMVTINVADCFGMSRDLGSVTPGKCADLVILEDLKDFRVTHTFIDGELVAQDGAALFSPESYPWPNFMFNSMHVGADIKPEIFRIPAVHADGSPIAGDRALVRVMTSSAGSTITKEEHLEVPVVDGCLEGSPADDILKAFVFERHHNTGSFAYGFAKGFGIHGALAQTVAHDAHNLLVIGDNDEDMALAASLLVDCGGGEVAVEDGKVLGQVKLPILGLMSPKSVEEVAAEVRGAEAAWAKMGCTMPSPFMTMALLSLACIPDLRLTNRGYVDCHTYQFVPVVVE</sequence>
<dbReference type="Gene3D" id="2.30.40.10">
    <property type="entry name" value="Urease, subunit C, domain 1"/>
    <property type="match status" value="1"/>
</dbReference>
<dbReference type="Pfam" id="PF13382">
    <property type="entry name" value="Adenine_deam_C"/>
    <property type="match status" value="1"/>
</dbReference>
<dbReference type="PANTHER" id="PTHR11113">
    <property type="entry name" value="N-ACETYLGLUCOSAMINE-6-PHOSPHATE DEACETYLASE"/>
    <property type="match status" value="1"/>
</dbReference>
<feature type="domain" description="Amidohydrolase-related" evidence="7">
    <location>
        <begin position="84"/>
        <end position="372"/>
    </location>
</feature>
<comment type="catalytic activity">
    <reaction evidence="5 6">
        <text>adenine + H2O + H(+) = hypoxanthine + NH4(+)</text>
        <dbReference type="Rhea" id="RHEA:23688"/>
        <dbReference type="ChEBI" id="CHEBI:15377"/>
        <dbReference type="ChEBI" id="CHEBI:15378"/>
        <dbReference type="ChEBI" id="CHEBI:16708"/>
        <dbReference type="ChEBI" id="CHEBI:17368"/>
        <dbReference type="ChEBI" id="CHEBI:28938"/>
        <dbReference type="EC" id="3.5.4.2"/>
    </reaction>
</comment>
<dbReference type="InterPro" id="IPR006679">
    <property type="entry name" value="Adenine_deam"/>
</dbReference>
<dbReference type="PANTHER" id="PTHR11113:SF2">
    <property type="entry name" value="ADENINE DEAMINASE"/>
    <property type="match status" value="1"/>
</dbReference>
<dbReference type="Gene3D" id="3.20.20.140">
    <property type="entry name" value="Metal-dependent hydrolases"/>
    <property type="match status" value="1"/>
</dbReference>
<dbReference type="EC" id="3.5.4.2" evidence="2 6"/>
<dbReference type="Pfam" id="PF01979">
    <property type="entry name" value="Amidohydro_1"/>
    <property type="match status" value="1"/>
</dbReference>
<evidence type="ECO:0000256" key="4">
    <source>
        <dbReference type="ARBA" id="ARBA00023211"/>
    </source>
</evidence>
<reference evidence="9 10" key="1">
    <citation type="submission" date="2022-08" db="EMBL/GenBank/DDBJ databases">
        <title>Tractidigestivibacter montrealensis type strain KD21.</title>
        <authorList>
            <person name="Diop K."/>
            <person name="Richard C."/>
            <person name="Routy B."/>
        </authorList>
    </citation>
    <scope>NUCLEOTIDE SEQUENCE [LARGE SCALE GENOMIC DNA]</scope>
    <source>
        <strain evidence="9 10">KD21</strain>
    </source>
</reference>
<organism evidence="9 10">
    <name type="scientific">Tractidigestivibacter montrealensis</name>
    <dbReference type="NCBI Taxonomy" id="2972466"/>
    <lineage>
        <taxon>Bacteria</taxon>
        <taxon>Bacillati</taxon>
        <taxon>Actinomycetota</taxon>
        <taxon>Coriobacteriia</taxon>
        <taxon>Coriobacteriales</taxon>
        <taxon>Atopobiaceae</taxon>
        <taxon>Tractidigestivibacter</taxon>
    </lineage>
</organism>
<dbReference type="Proteomes" id="UP001204320">
    <property type="component" value="Unassembled WGS sequence"/>
</dbReference>
<keyword evidence="3 6" id="KW-0378">Hydrolase</keyword>
<comment type="similarity">
    <text evidence="1 6">Belongs to the metallo-dependent hydrolases superfamily. Adenine deaminase family.</text>
</comment>
<dbReference type="InterPro" id="IPR006680">
    <property type="entry name" value="Amidohydro-rel"/>
</dbReference>
<dbReference type="HAMAP" id="MF_01518">
    <property type="entry name" value="Adenine_deamin"/>
    <property type="match status" value="1"/>
</dbReference>
<feature type="domain" description="Adenine deaminase C-terminal" evidence="8">
    <location>
        <begin position="435"/>
        <end position="599"/>
    </location>
</feature>
<comment type="caution">
    <text evidence="9">The sequence shown here is derived from an EMBL/GenBank/DDBJ whole genome shotgun (WGS) entry which is preliminary data.</text>
</comment>
<evidence type="ECO:0000256" key="6">
    <source>
        <dbReference type="HAMAP-Rule" id="MF_01518"/>
    </source>
</evidence>
<dbReference type="InterPro" id="IPR026912">
    <property type="entry name" value="Adenine_deam_C"/>
</dbReference>
<keyword evidence="10" id="KW-1185">Reference proteome</keyword>
<evidence type="ECO:0000256" key="5">
    <source>
        <dbReference type="ARBA" id="ARBA00047720"/>
    </source>
</evidence>
<evidence type="ECO:0000256" key="2">
    <source>
        <dbReference type="ARBA" id="ARBA00012782"/>
    </source>
</evidence>
<proteinExistence type="inferred from homology"/>
<protein>
    <recommendedName>
        <fullName evidence="2 6">Adenine deaminase</fullName>
        <shortName evidence="6">Adenase</shortName>
        <shortName evidence="6">Adenine aminase</shortName>
        <ecNumber evidence="2 6">3.5.4.2</ecNumber>
    </recommendedName>
</protein>
<dbReference type="RefSeq" id="WP_258498334.1">
    <property type="nucleotide sequence ID" value="NZ_JANSKA010000001.1"/>
</dbReference>
<accession>A0ABT1Z5J5</accession>
<dbReference type="EMBL" id="JANSKA010000001">
    <property type="protein sequence ID" value="MCR9035488.1"/>
    <property type="molecule type" value="Genomic_DNA"/>
</dbReference>
<dbReference type="SUPFAM" id="SSF51556">
    <property type="entry name" value="Metallo-dependent hydrolases"/>
    <property type="match status" value="1"/>
</dbReference>
<evidence type="ECO:0000313" key="9">
    <source>
        <dbReference type="EMBL" id="MCR9035488.1"/>
    </source>
</evidence>
<gene>
    <name evidence="6" type="primary">ade</name>
    <name evidence="9" type="ORF">NVS32_00750</name>
</gene>
<comment type="cofactor">
    <cofactor evidence="6">
        <name>Mn(2+)</name>
        <dbReference type="ChEBI" id="CHEBI:29035"/>
    </cofactor>
</comment>
<name>A0ABT1Z5J5_9ACTN</name>